<reference evidence="3 4" key="1">
    <citation type="submission" date="2019-10" db="EMBL/GenBank/DDBJ databases">
        <title>Georgenia wutianyii sp. nov. and Georgenia yuyongxinii sp. nov. isolated from plateau pika (Ochotona curzoniae) in the Qinghai-Tibet plateau of China.</title>
        <authorList>
            <person name="Tian Z."/>
        </authorList>
    </citation>
    <scope>NUCLEOTIDE SEQUENCE [LARGE SCALE GENOMIC DNA]</scope>
    <source>
        <strain evidence="3 4">DSM 21501</strain>
    </source>
</reference>
<evidence type="ECO:0000313" key="3">
    <source>
        <dbReference type="EMBL" id="KAE8766182.1"/>
    </source>
</evidence>
<dbReference type="Proteomes" id="UP000451860">
    <property type="component" value="Unassembled WGS sequence"/>
</dbReference>
<feature type="non-terminal residue" evidence="3">
    <location>
        <position position="396"/>
    </location>
</feature>
<dbReference type="AlphaFoldDB" id="A0A7J5UV80"/>
<gene>
    <name evidence="3" type="ORF">GB883_00680</name>
</gene>
<evidence type="ECO:0000313" key="4">
    <source>
        <dbReference type="Proteomes" id="UP000451860"/>
    </source>
</evidence>
<feature type="compositionally biased region" description="Low complexity" evidence="1">
    <location>
        <begin position="383"/>
        <end position="396"/>
    </location>
</feature>
<keyword evidence="4" id="KW-1185">Reference proteome</keyword>
<protein>
    <recommendedName>
        <fullName evidence="5">Serine protease</fullName>
    </recommendedName>
</protein>
<keyword evidence="2" id="KW-1133">Transmembrane helix</keyword>
<dbReference type="EMBL" id="WHJE01000001">
    <property type="protein sequence ID" value="KAE8766182.1"/>
    <property type="molecule type" value="Genomic_DNA"/>
</dbReference>
<keyword evidence="2" id="KW-0812">Transmembrane</keyword>
<accession>A0A7J5UV80</accession>
<proteinExistence type="predicted"/>
<dbReference type="SUPFAM" id="SSF50494">
    <property type="entry name" value="Trypsin-like serine proteases"/>
    <property type="match status" value="1"/>
</dbReference>
<evidence type="ECO:0008006" key="5">
    <source>
        <dbReference type="Google" id="ProtNLM"/>
    </source>
</evidence>
<organism evidence="3 4">
    <name type="scientific">Georgenia thermotolerans</name>
    <dbReference type="NCBI Taxonomy" id="527326"/>
    <lineage>
        <taxon>Bacteria</taxon>
        <taxon>Bacillati</taxon>
        <taxon>Actinomycetota</taxon>
        <taxon>Actinomycetes</taxon>
        <taxon>Micrococcales</taxon>
        <taxon>Bogoriellaceae</taxon>
        <taxon>Georgenia</taxon>
    </lineage>
</organism>
<evidence type="ECO:0000256" key="2">
    <source>
        <dbReference type="SAM" id="Phobius"/>
    </source>
</evidence>
<comment type="caution">
    <text evidence="3">The sequence shown here is derived from an EMBL/GenBank/DDBJ whole genome shotgun (WGS) entry which is preliminary data.</text>
</comment>
<feature type="compositionally biased region" description="Pro residues" evidence="1">
    <location>
        <begin position="355"/>
        <end position="382"/>
    </location>
</feature>
<sequence length="396" mass="39289">MRIELSAVAEIAHIDHSTGEVQIARGRSTVPLGAGTGVLTSADGVVATTWENLDVDEDAVAVYAANELFTKVIGVPVVGNDGDPARKGTTPDLHWGPHLQHCYQQVTHCILFVAPQYRVLTYTTEPGGSRAELLNAPSAPTDVALLRITGGGGAPTARLAATDADPASETDLVGFAGPPGKDQPPQVLPVTADGATKQITAKDDLAGPLRSGLSGGPVLDRASGDVVGLAAAGPSGAPATLVPAAAVAAAMEQAGVDASPSPFDGVFRRGVDHLAQGNADGAASELQESLTYYDSALAAGHLDAARAQGGTPAAPAAASTGSDDGPSVPLLVGIAGAALAVALTVVVLMRRRGSPAPPPVMAAPPPVGSPPSAPAAPPPPPRGATVTAAAPPAARR</sequence>
<evidence type="ECO:0000256" key="1">
    <source>
        <dbReference type="SAM" id="MobiDB-lite"/>
    </source>
</evidence>
<feature type="region of interest" description="Disordered" evidence="1">
    <location>
        <begin position="354"/>
        <end position="396"/>
    </location>
</feature>
<dbReference type="InterPro" id="IPR009003">
    <property type="entry name" value="Peptidase_S1_PA"/>
</dbReference>
<keyword evidence="2" id="KW-0472">Membrane</keyword>
<name>A0A7J5UV80_9MICO</name>
<feature type="transmembrane region" description="Helical" evidence="2">
    <location>
        <begin position="328"/>
        <end position="349"/>
    </location>
</feature>